<protein>
    <submittedName>
        <fullName evidence="5">Pro-resilin</fullName>
    </submittedName>
</protein>
<evidence type="ECO:0000256" key="4">
    <source>
        <dbReference type="SAM" id="MobiDB-lite"/>
    </source>
</evidence>
<proteinExistence type="predicted"/>
<feature type="compositionally biased region" description="Low complexity" evidence="4">
    <location>
        <begin position="229"/>
        <end position="241"/>
    </location>
</feature>
<dbReference type="PANTHER" id="PTHR12236">
    <property type="entry name" value="STRUCTURAL CONTITUENT OF CUTICLE"/>
    <property type="match status" value="1"/>
</dbReference>
<feature type="region of interest" description="Disordered" evidence="4">
    <location>
        <begin position="47"/>
        <end position="129"/>
    </location>
</feature>
<evidence type="ECO:0000256" key="3">
    <source>
        <dbReference type="PROSITE-ProRule" id="PRU00497"/>
    </source>
</evidence>
<dbReference type="GO" id="GO:0042302">
    <property type="term" value="F:structural constituent of cuticle"/>
    <property type="evidence" value="ECO:0007669"/>
    <property type="project" value="UniProtKB-UniRule"/>
</dbReference>
<dbReference type="PROSITE" id="PS51155">
    <property type="entry name" value="CHIT_BIND_RR_2"/>
    <property type="match status" value="1"/>
</dbReference>
<dbReference type="InParanoid" id="A0A0N1IE56"/>
<dbReference type="Proteomes" id="UP000053240">
    <property type="component" value="Unassembled WGS sequence"/>
</dbReference>
<dbReference type="GO" id="GO:0031012">
    <property type="term" value="C:extracellular matrix"/>
    <property type="evidence" value="ECO:0007669"/>
    <property type="project" value="TreeGrafter"/>
</dbReference>
<feature type="compositionally biased region" description="Polar residues" evidence="4">
    <location>
        <begin position="216"/>
        <end position="228"/>
    </location>
</feature>
<sequence>MIVFVCLLSLALAEPPVRDSYLDAAESLQDHGPHQQYIPDLIAPSARHQTNPQHVPTSRLSQHGAPDFRDNLSQVYSAPKNSRISQEYGTPEFRDNLSQVYGTPKNSRLSQEYGAPDFRDNLSQLYGTPNQESFRSLSQEYGVPATSQYDDTNFSSIPKSSVTHYGSPTSRKLPSSSYLPSQRSTSTEYGLSDDLSRRSSTRNSSPVQKYGVPKFQSRQSQFTSDGYGSSNAVLSSARSSNYQAKAPSQFGTRSLPTLYGGPEARNGYPEPLEKFGVPNTRISQEFGQLAGRSIGAKTNALTSSYSTIKSPSQQYGVPQSRDSMPSIQYSAPVDGVSDQGYNYTRNALDLLNQEPANYEFAYKVDDYESGSDFGHIEMRQEDKAEGSYFVVLPDGTKQEPANYEFAYKVDDYESGSDFGHIETRQEGKAEGSYFVVLPDGTKQVVEYEADEEGFKPRISVQPADVDSRNAGPY</sequence>
<dbReference type="InterPro" id="IPR031311">
    <property type="entry name" value="CHIT_BIND_RR_consensus"/>
</dbReference>
<evidence type="ECO:0000256" key="2">
    <source>
        <dbReference type="ARBA" id="ARBA00022729"/>
    </source>
</evidence>
<evidence type="ECO:0000313" key="6">
    <source>
        <dbReference type="Proteomes" id="UP000053240"/>
    </source>
</evidence>
<keyword evidence="6" id="KW-1185">Reference proteome</keyword>
<evidence type="ECO:0000256" key="1">
    <source>
        <dbReference type="ARBA" id="ARBA00022460"/>
    </source>
</evidence>
<reference evidence="5 6" key="1">
    <citation type="journal article" date="2015" name="Nat. Commun.">
        <title>Outbred genome sequencing and CRISPR/Cas9 gene editing in butterflies.</title>
        <authorList>
            <person name="Li X."/>
            <person name="Fan D."/>
            <person name="Zhang W."/>
            <person name="Liu G."/>
            <person name="Zhang L."/>
            <person name="Zhao L."/>
            <person name="Fang X."/>
            <person name="Chen L."/>
            <person name="Dong Y."/>
            <person name="Chen Y."/>
            <person name="Ding Y."/>
            <person name="Zhao R."/>
            <person name="Feng M."/>
            <person name="Zhu Y."/>
            <person name="Feng Y."/>
            <person name="Jiang X."/>
            <person name="Zhu D."/>
            <person name="Xiang H."/>
            <person name="Feng X."/>
            <person name="Li S."/>
            <person name="Wang J."/>
            <person name="Zhang G."/>
            <person name="Kronforst M.R."/>
            <person name="Wang W."/>
        </authorList>
    </citation>
    <scope>NUCLEOTIDE SEQUENCE [LARGE SCALE GENOMIC DNA]</scope>
    <source>
        <strain evidence="5">Ya'a_city_454_Pm</strain>
        <tissue evidence="5">Whole body</tissue>
    </source>
</reference>
<accession>A0A0N1IE56</accession>
<keyword evidence="1 3" id="KW-0193">Cuticle</keyword>
<name>A0A0N1IE56_PAPMA</name>
<dbReference type="InterPro" id="IPR051217">
    <property type="entry name" value="Insect_Cuticle_Struc_Prot"/>
</dbReference>
<feature type="compositionally biased region" description="Polar residues" evidence="4">
    <location>
        <begin position="47"/>
        <end position="61"/>
    </location>
</feature>
<dbReference type="PANTHER" id="PTHR12236:SF98">
    <property type="entry name" value="CUTICULAR PROTEIN 56F"/>
    <property type="match status" value="1"/>
</dbReference>
<dbReference type="EMBL" id="KQ460601">
    <property type="protein sequence ID" value="KPJ13800.1"/>
    <property type="molecule type" value="Genomic_DNA"/>
</dbReference>
<evidence type="ECO:0000313" key="5">
    <source>
        <dbReference type="EMBL" id="KPJ13800.1"/>
    </source>
</evidence>
<feature type="region of interest" description="Disordered" evidence="4">
    <location>
        <begin position="452"/>
        <end position="473"/>
    </location>
</feature>
<dbReference type="AlphaFoldDB" id="A0A0N1IE56"/>
<feature type="compositionally biased region" description="Polar residues" evidence="4">
    <location>
        <begin position="148"/>
        <end position="189"/>
    </location>
</feature>
<dbReference type="PRINTS" id="PR00947">
    <property type="entry name" value="CUTICLE"/>
</dbReference>
<organism evidence="5 6">
    <name type="scientific">Papilio machaon</name>
    <name type="common">Old World swallowtail butterfly</name>
    <dbReference type="NCBI Taxonomy" id="76193"/>
    <lineage>
        <taxon>Eukaryota</taxon>
        <taxon>Metazoa</taxon>
        <taxon>Ecdysozoa</taxon>
        <taxon>Arthropoda</taxon>
        <taxon>Hexapoda</taxon>
        <taxon>Insecta</taxon>
        <taxon>Pterygota</taxon>
        <taxon>Neoptera</taxon>
        <taxon>Endopterygota</taxon>
        <taxon>Lepidoptera</taxon>
        <taxon>Glossata</taxon>
        <taxon>Ditrysia</taxon>
        <taxon>Papilionoidea</taxon>
        <taxon>Papilionidae</taxon>
        <taxon>Papilioninae</taxon>
        <taxon>Papilio</taxon>
    </lineage>
</organism>
<feature type="compositionally biased region" description="Polar residues" evidence="4">
    <location>
        <begin position="96"/>
        <end position="110"/>
    </location>
</feature>
<keyword evidence="2" id="KW-0732">Signal</keyword>
<dbReference type="InterPro" id="IPR000618">
    <property type="entry name" value="Insect_cuticle"/>
</dbReference>
<dbReference type="GO" id="GO:0005615">
    <property type="term" value="C:extracellular space"/>
    <property type="evidence" value="ECO:0007669"/>
    <property type="project" value="TreeGrafter"/>
</dbReference>
<dbReference type="Pfam" id="PF00379">
    <property type="entry name" value="Chitin_bind_4"/>
    <property type="match status" value="2"/>
</dbReference>
<feature type="compositionally biased region" description="Polar residues" evidence="4">
    <location>
        <begin position="71"/>
        <end position="88"/>
    </location>
</feature>
<gene>
    <name evidence="5" type="ORF">RR48_02740</name>
</gene>
<feature type="region of interest" description="Disordered" evidence="4">
    <location>
        <begin position="148"/>
        <end position="276"/>
    </location>
</feature>
<dbReference type="PROSITE" id="PS00233">
    <property type="entry name" value="CHIT_BIND_RR_1"/>
    <property type="match status" value="1"/>
</dbReference>